<evidence type="ECO:0000313" key="4">
    <source>
        <dbReference type="EMBL" id="MFE3846643.1"/>
    </source>
</evidence>
<feature type="domain" description="DUF6799" evidence="3">
    <location>
        <begin position="53"/>
        <end position="113"/>
    </location>
</feature>
<organism evidence="4 5">
    <name type="scientific">Flavobacterium fructosi</name>
    <dbReference type="NCBI Taxonomy" id="3230416"/>
    <lineage>
        <taxon>Bacteria</taxon>
        <taxon>Pseudomonadati</taxon>
        <taxon>Bacteroidota</taxon>
        <taxon>Flavobacteriia</taxon>
        <taxon>Flavobacteriales</taxon>
        <taxon>Flavobacteriaceae</taxon>
        <taxon>Flavobacterium</taxon>
    </lineage>
</organism>
<comment type="caution">
    <text evidence="4">The sequence shown here is derived from an EMBL/GenBank/DDBJ whole genome shotgun (WGS) entry which is preliminary data.</text>
</comment>
<protein>
    <submittedName>
        <fullName evidence="4">DUF6799 domain-containing protein</fullName>
    </submittedName>
</protein>
<name>A0ABW6HIS9_9FLAO</name>
<feature type="signal peptide" evidence="2">
    <location>
        <begin position="1"/>
        <end position="19"/>
    </location>
</feature>
<evidence type="ECO:0000256" key="2">
    <source>
        <dbReference type="SAM" id="SignalP"/>
    </source>
</evidence>
<keyword evidence="2" id="KW-0732">Signal</keyword>
<evidence type="ECO:0000259" key="3">
    <source>
        <dbReference type="Pfam" id="PF20606"/>
    </source>
</evidence>
<proteinExistence type="predicted"/>
<evidence type="ECO:0000256" key="1">
    <source>
        <dbReference type="SAM" id="MobiDB-lite"/>
    </source>
</evidence>
<accession>A0ABW6HIS9</accession>
<gene>
    <name evidence="4" type="ORF">ACFX5D_01510</name>
</gene>
<evidence type="ECO:0000313" key="5">
    <source>
        <dbReference type="Proteomes" id="UP001600039"/>
    </source>
</evidence>
<reference evidence="4 5" key="1">
    <citation type="submission" date="2024-06" db="EMBL/GenBank/DDBJ databases">
        <title>Flavobacterium spp. isolated from glacier.</title>
        <authorList>
            <person name="Han D."/>
        </authorList>
    </citation>
    <scope>NUCLEOTIDE SEQUENCE [LARGE SCALE GENOMIC DNA]</scope>
    <source>
        <strain evidence="4 5">LB3P45</strain>
    </source>
</reference>
<sequence>MEKIIFASVALCCSMCLFAQLDSTKNKMHQGDKDHHRMTVDMPHQDKYQSYPDGVMMKNGKMMMVKDGKMTVMNQDMTLSNGIKIIGDGTIMKKNGTKMMMREGQRMDMSGNITTTKTQKIISRKTSAKQSSTNTKKNKDMYLIPNDKLKKDTLK</sequence>
<feature type="region of interest" description="Disordered" evidence="1">
    <location>
        <begin position="117"/>
        <end position="155"/>
    </location>
</feature>
<dbReference type="EMBL" id="JBHZQA010000001">
    <property type="protein sequence ID" value="MFE3846643.1"/>
    <property type="molecule type" value="Genomic_DNA"/>
</dbReference>
<keyword evidence="5" id="KW-1185">Reference proteome</keyword>
<dbReference type="InterPro" id="IPR046478">
    <property type="entry name" value="DUF6799"/>
</dbReference>
<feature type="chain" id="PRO_5045812547" evidence="2">
    <location>
        <begin position="20"/>
        <end position="155"/>
    </location>
</feature>
<dbReference type="Proteomes" id="UP001600039">
    <property type="component" value="Unassembled WGS sequence"/>
</dbReference>
<dbReference type="RefSeq" id="WP_379856503.1">
    <property type="nucleotide sequence ID" value="NZ_JBHZQA010000001.1"/>
</dbReference>
<dbReference type="Pfam" id="PF20606">
    <property type="entry name" value="DUF6799"/>
    <property type="match status" value="1"/>
</dbReference>